<comment type="caution">
    <text evidence="6">The sequence shown here is derived from an EMBL/GenBank/DDBJ whole genome shotgun (WGS) entry which is preliminary data.</text>
</comment>
<feature type="domain" description="Glycoside hydrolase family 2 catalytic" evidence="5">
    <location>
        <begin position="15"/>
        <end position="72"/>
    </location>
</feature>
<reference evidence="6 7" key="1">
    <citation type="submission" date="2017-07" db="EMBL/GenBank/DDBJ databases">
        <title>A comparative genomics approach to explaining the enigmatic role of Gardnerella vaginalis in the vaginal microbiome.</title>
        <authorList>
            <person name="Vancuren S.J."/>
            <person name="Hill J.E."/>
        </authorList>
    </citation>
    <scope>NUCLEOTIDE SEQUENCE [LARGE SCALE GENOMIC DNA]</scope>
    <source>
        <strain evidence="6 7">WP023</strain>
    </source>
</reference>
<evidence type="ECO:0000256" key="4">
    <source>
        <dbReference type="ARBA" id="ARBA00023295"/>
    </source>
</evidence>
<name>A0A3E2CFR8_GARVA</name>
<dbReference type="GO" id="GO:0004565">
    <property type="term" value="F:beta-galactosidase activity"/>
    <property type="evidence" value="ECO:0007669"/>
    <property type="project" value="UniProtKB-EC"/>
</dbReference>
<dbReference type="PANTHER" id="PTHR46323:SF2">
    <property type="entry name" value="BETA-GALACTOSIDASE"/>
    <property type="match status" value="1"/>
</dbReference>
<dbReference type="InterPro" id="IPR006103">
    <property type="entry name" value="Glyco_hydro_2_cat"/>
</dbReference>
<protein>
    <recommendedName>
        <fullName evidence="2">beta-galactosidase</fullName>
        <ecNumber evidence="2">3.2.1.23</ecNumber>
    </recommendedName>
</protein>
<dbReference type="SUPFAM" id="SSF51445">
    <property type="entry name" value="(Trans)glycosidases"/>
    <property type="match status" value="1"/>
</dbReference>
<dbReference type="PRINTS" id="PR00132">
    <property type="entry name" value="GLHYDRLASE2"/>
</dbReference>
<organism evidence="6 7">
    <name type="scientific">Gardnerella vaginalis</name>
    <dbReference type="NCBI Taxonomy" id="2702"/>
    <lineage>
        <taxon>Bacteria</taxon>
        <taxon>Bacillati</taxon>
        <taxon>Actinomycetota</taxon>
        <taxon>Actinomycetes</taxon>
        <taxon>Bifidobacteriales</taxon>
        <taxon>Bifidobacteriaceae</taxon>
        <taxon>Gardnerella</taxon>
    </lineage>
</organism>
<evidence type="ECO:0000313" key="6">
    <source>
        <dbReference type="EMBL" id="RFT30465.1"/>
    </source>
</evidence>
<evidence type="ECO:0000313" key="7">
    <source>
        <dbReference type="Proteomes" id="UP000258379"/>
    </source>
</evidence>
<keyword evidence="4" id="KW-0326">Glycosidase</keyword>
<dbReference type="EC" id="3.2.1.23" evidence="2"/>
<dbReference type="InterPro" id="IPR050347">
    <property type="entry name" value="Bact_Beta-galactosidase"/>
</dbReference>
<dbReference type="EMBL" id="NNRU01000001">
    <property type="protein sequence ID" value="RFT30465.1"/>
    <property type="molecule type" value="Genomic_DNA"/>
</dbReference>
<keyword evidence="3" id="KW-0378">Hydrolase</keyword>
<dbReference type="GO" id="GO:0005990">
    <property type="term" value="P:lactose catabolic process"/>
    <property type="evidence" value="ECO:0007669"/>
    <property type="project" value="TreeGrafter"/>
</dbReference>
<dbReference type="PANTHER" id="PTHR46323">
    <property type="entry name" value="BETA-GALACTOSIDASE"/>
    <property type="match status" value="1"/>
</dbReference>
<feature type="non-terminal residue" evidence="6">
    <location>
        <position position="72"/>
    </location>
</feature>
<evidence type="ECO:0000259" key="5">
    <source>
        <dbReference type="Pfam" id="PF02836"/>
    </source>
</evidence>
<dbReference type="Pfam" id="PF02836">
    <property type="entry name" value="Glyco_hydro_2_C"/>
    <property type="match status" value="1"/>
</dbReference>
<dbReference type="InterPro" id="IPR006101">
    <property type="entry name" value="Glyco_hydro_2"/>
</dbReference>
<evidence type="ECO:0000256" key="1">
    <source>
        <dbReference type="ARBA" id="ARBA00001412"/>
    </source>
</evidence>
<accession>A0A3E2CFR8</accession>
<dbReference type="Gene3D" id="3.20.20.80">
    <property type="entry name" value="Glycosidases"/>
    <property type="match status" value="1"/>
</dbReference>
<dbReference type="AlphaFoldDB" id="A0A3E2CFR8"/>
<dbReference type="GO" id="GO:0009341">
    <property type="term" value="C:beta-galactosidase complex"/>
    <property type="evidence" value="ECO:0007669"/>
    <property type="project" value="TreeGrafter"/>
</dbReference>
<sequence length="72" mass="8472">MIEHVVQPIGFRHFDIENGIMRLNGKRIIFKGVNRHEFNCDRGRAITYDDMVSDVIFCKQHNINAVRTSHYP</sequence>
<evidence type="ECO:0000256" key="2">
    <source>
        <dbReference type="ARBA" id="ARBA00012756"/>
    </source>
</evidence>
<proteinExistence type="predicted"/>
<evidence type="ECO:0000256" key="3">
    <source>
        <dbReference type="ARBA" id="ARBA00022801"/>
    </source>
</evidence>
<gene>
    <name evidence="6" type="ORF">CG405_00695</name>
</gene>
<dbReference type="Proteomes" id="UP000258379">
    <property type="component" value="Unassembled WGS sequence"/>
</dbReference>
<comment type="catalytic activity">
    <reaction evidence="1">
        <text>Hydrolysis of terminal non-reducing beta-D-galactose residues in beta-D-galactosides.</text>
        <dbReference type="EC" id="3.2.1.23"/>
    </reaction>
</comment>
<dbReference type="InterPro" id="IPR017853">
    <property type="entry name" value="GH"/>
</dbReference>